<reference evidence="7 8" key="1">
    <citation type="submission" date="2017-04" db="EMBL/GenBank/DDBJ databases">
        <authorList>
            <person name="Afonso C.L."/>
            <person name="Miller P.J."/>
            <person name="Scott M.A."/>
            <person name="Spackman E."/>
            <person name="Goraichik I."/>
            <person name="Dimitrov K.M."/>
            <person name="Suarez D.L."/>
            <person name="Swayne D.E."/>
        </authorList>
    </citation>
    <scope>NUCLEOTIDE SEQUENCE [LARGE SCALE GENOMIC DNA]</scope>
</reference>
<keyword evidence="3" id="KW-0963">Cytoplasm</keyword>
<proteinExistence type="predicted"/>
<evidence type="ECO:0000259" key="6">
    <source>
        <dbReference type="Pfam" id="PF25098"/>
    </source>
</evidence>
<keyword evidence="5" id="KW-0576">Peroxisome</keyword>
<sequence>MSETSCSVNPLQRFSTLTNNNGNVPRVPYGNESLISSNARNDSTERSFFNGNSAMNSNISPSFMPLPQSRSTTTNDVQNLSYMQTHNNGNREELDLPDLSKVQIHDPMEFSDEYKKFYGNYEATNIQPNHRPTIQRFPQYEMNRSSLQMVESAPIMIRQFQDPQHSVNINDNGYGGTSFPELNDVQIHTIDHELDIIEHGLTRGPSLMNHSQPQSRAAFDGEQIHFKEVAASIVEVVTPETSRSSSPVNSKLNGSKFMQLMKKVSAGSVTLRRDSPELFTPDTDEVVGNEYFPVYDHPK</sequence>
<dbReference type="AlphaFoldDB" id="A0A1X7R9Q7"/>
<evidence type="ECO:0000256" key="5">
    <source>
        <dbReference type="ARBA" id="ARBA00023140"/>
    </source>
</evidence>
<evidence type="ECO:0000313" key="8">
    <source>
        <dbReference type="Proteomes" id="UP000196158"/>
    </source>
</evidence>
<dbReference type="Pfam" id="PF25098">
    <property type="entry name" value="PEX18_PEX21_C"/>
    <property type="match status" value="1"/>
</dbReference>
<name>A0A1X7R9Q7_9SACH</name>
<dbReference type="Gene3D" id="6.10.280.230">
    <property type="match status" value="1"/>
</dbReference>
<organism evidence="7 8">
    <name type="scientific">Maudiozyma saulgeensis</name>
    <dbReference type="NCBI Taxonomy" id="1789683"/>
    <lineage>
        <taxon>Eukaryota</taxon>
        <taxon>Fungi</taxon>
        <taxon>Dikarya</taxon>
        <taxon>Ascomycota</taxon>
        <taxon>Saccharomycotina</taxon>
        <taxon>Saccharomycetes</taxon>
        <taxon>Saccharomycetales</taxon>
        <taxon>Saccharomycetaceae</taxon>
        <taxon>Maudiozyma</taxon>
    </lineage>
</organism>
<dbReference type="EMBL" id="FXLY01000011">
    <property type="protein sequence ID" value="SMN22372.1"/>
    <property type="molecule type" value="Genomic_DNA"/>
</dbReference>
<feature type="domain" description="PEX18/PEX21 C-terminal" evidence="6">
    <location>
        <begin position="219"/>
        <end position="274"/>
    </location>
</feature>
<evidence type="ECO:0000256" key="1">
    <source>
        <dbReference type="ARBA" id="ARBA00004275"/>
    </source>
</evidence>
<evidence type="ECO:0000256" key="4">
    <source>
        <dbReference type="ARBA" id="ARBA00022843"/>
    </source>
</evidence>
<gene>
    <name evidence="7" type="ORF">KASA_0H01716G</name>
</gene>
<protein>
    <submittedName>
        <fullName evidence="7">Similar to Saccharomyces cerevisiae YHR160C PEX18 Peroxin required for targeting of peroxisomal matrix proteins containing PTS2</fullName>
    </submittedName>
</protein>
<dbReference type="OrthoDB" id="4035272at2759"/>
<dbReference type="STRING" id="1789683.A0A1X7R9Q7"/>
<dbReference type="InterPro" id="IPR056940">
    <property type="entry name" value="PEX18_PEX21_C"/>
</dbReference>
<dbReference type="Proteomes" id="UP000196158">
    <property type="component" value="Unassembled WGS sequence"/>
</dbReference>
<dbReference type="GO" id="GO:0005777">
    <property type="term" value="C:peroxisome"/>
    <property type="evidence" value="ECO:0007669"/>
    <property type="project" value="UniProtKB-SubCell"/>
</dbReference>
<evidence type="ECO:0000256" key="2">
    <source>
        <dbReference type="ARBA" id="ARBA00004496"/>
    </source>
</evidence>
<comment type="subcellular location">
    <subcellularLocation>
        <location evidence="2">Cytoplasm</location>
    </subcellularLocation>
    <subcellularLocation>
        <location evidence="1">Peroxisome</location>
    </subcellularLocation>
</comment>
<keyword evidence="8" id="KW-1185">Reference proteome</keyword>
<accession>A0A1X7R9Q7</accession>
<evidence type="ECO:0000256" key="3">
    <source>
        <dbReference type="ARBA" id="ARBA00022490"/>
    </source>
</evidence>
<evidence type="ECO:0000313" key="7">
    <source>
        <dbReference type="EMBL" id="SMN22372.1"/>
    </source>
</evidence>
<keyword evidence="4" id="KW-0832">Ubl conjugation</keyword>